<evidence type="ECO:0000313" key="2">
    <source>
        <dbReference type="EMBL" id="CDG20493.1"/>
    </source>
</evidence>
<dbReference type="HOGENOM" id="CLU_821234_0_0_6"/>
<dbReference type="STRING" id="1354304.XPG1_0838"/>
<feature type="region of interest" description="Disordered" evidence="1">
    <location>
        <begin position="123"/>
        <end position="142"/>
    </location>
</feature>
<reference evidence="2 3" key="1">
    <citation type="submission" date="2013-07" db="EMBL/GenBank/DDBJ databases">
        <authorList>
            <person name="Genoscope - CEA"/>
        </authorList>
    </citation>
    <scope>NUCLEOTIDE SEQUENCE [LARGE SCALE GENOMIC DNA]</scope>
    <source>
        <strain evidence="2 3">G6</strain>
    </source>
</reference>
<proteinExistence type="predicted"/>
<dbReference type="OrthoDB" id="6439978at2"/>
<organism evidence="2 3">
    <name type="scientific">Xenorhabdus poinarii G6</name>
    <dbReference type="NCBI Taxonomy" id="1354304"/>
    <lineage>
        <taxon>Bacteria</taxon>
        <taxon>Pseudomonadati</taxon>
        <taxon>Pseudomonadota</taxon>
        <taxon>Gammaproteobacteria</taxon>
        <taxon>Enterobacterales</taxon>
        <taxon>Morganellaceae</taxon>
        <taxon>Xenorhabdus</taxon>
    </lineage>
</organism>
<gene>
    <name evidence="2" type="ORF">XPG1_0838</name>
</gene>
<protein>
    <submittedName>
        <fullName evidence="2">Uncharacterized protein</fullName>
    </submittedName>
</protein>
<name>A0A068QZW6_9GAMM</name>
<dbReference type="KEGG" id="xpo:XPG1_0838"/>
<evidence type="ECO:0000256" key="1">
    <source>
        <dbReference type="SAM" id="MobiDB-lite"/>
    </source>
</evidence>
<dbReference type="Proteomes" id="UP000032735">
    <property type="component" value="Chromosome"/>
</dbReference>
<accession>A0A068QZW6</accession>
<dbReference type="EMBL" id="FO704551">
    <property type="protein sequence ID" value="CDG20493.1"/>
    <property type="molecule type" value="Genomic_DNA"/>
</dbReference>
<evidence type="ECO:0000313" key="3">
    <source>
        <dbReference type="Proteomes" id="UP000032735"/>
    </source>
</evidence>
<keyword evidence="3" id="KW-1185">Reference proteome</keyword>
<feature type="compositionally biased region" description="Basic and acidic residues" evidence="1">
    <location>
        <begin position="123"/>
        <end position="135"/>
    </location>
</feature>
<dbReference type="AlphaFoldDB" id="A0A068QZW6"/>
<sequence length="346" mass="39008">MTTTNNNSLKSPSYPQAVDGKIDIQAQKDQEASYILMLIPNYIGEGGNIKIVGYLKDTSSGNIITSSPKVIIKNQDTYTSVLFSIENFSENTTYNGYYTVTNLLSGSENTSETAEMTTINSDKQSETHHETHHETVSVPQATGNKGTLLTKDDYYRLEQLEIIVPIYNNMRIGQTVQVLWQGPKDSYLPQYSTDPQQVNKISPLTFYIPRMNFLDGIGSTIQIWFKVTDQNNPVYFGESKTFFLEIEKQRLNLPAPKLFYRGDGTIHVMIKYDGMSPPDSVDIRAIGKSQTQSNYKPVDDPQQMGVKLPEDWVNENRGSTVLIDYAVGSMNPGVRYDFSRILKQTL</sequence>